<dbReference type="SUPFAM" id="SSF53474">
    <property type="entry name" value="alpha/beta-Hydrolases"/>
    <property type="match status" value="1"/>
</dbReference>
<dbReference type="Pfam" id="PF02230">
    <property type="entry name" value="Abhydrolase_2"/>
    <property type="match status" value="1"/>
</dbReference>
<evidence type="ECO:0000313" key="4">
    <source>
        <dbReference type="EMBL" id="CAI85205.1"/>
    </source>
</evidence>
<dbReference type="InterPro" id="IPR029058">
    <property type="entry name" value="AB_hydrolase_fold"/>
</dbReference>
<accession>Q3IEV9</accession>
<protein>
    <submittedName>
        <fullName evidence="4">Phospholipase/carboxylesterase family protein</fullName>
        <ecNumber evidence="4">3.1.1.-</ecNumber>
    </submittedName>
</protein>
<dbReference type="STRING" id="326442.PSHAa0096"/>
<gene>
    <name evidence="4" type="ordered locus">PSHAa0096</name>
</gene>
<evidence type="ECO:0000313" key="5">
    <source>
        <dbReference type="Proteomes" id="UP000006843"/>
    </source>
</evidence>
<feature type="domain" description="Phospholipase/carboxylesterase/thioesterase" evidence="3">
    <location>
        <begin position="15"/>
        <end position="218"/>
    </location>
</feature>
<evidence type="ECO:0000256" key="2">
    <source>
        <dbReference type="ARBA" id="ARBA00022801"/>
    </source>
</evidence>
<dbReference type="PANTHER" id="PTHR10655:SF17">
    <property type="entry name" value="LYSOPHOSPHOLIPASE-LIKE PROTEIN 1"/>
    <property type="match status" value="1"/>
</dbReference>
<dbReference type="EMBL" id="CR954246">
    <property type="protein sequence ID" value="CAI85205.1"/>
    <property type="molecule type" value="Genomic_DNA"/>
</dbReference>
<evidence type="ECO:0000259" key="3">
    <source>
        <dbReference type="Pfam" id="PF02230"/>
    </source>
</evidence>
<proteinExistence type="inferred from homology"/>
<dbReference type="EC" id="3.1.1.-" evidence="4"/>
<dbReference type="InterPro" id="IPR003140">
    <property type="entry name" value="PLipase/COase/thioEstase"/>
</dbReference>
<keyword evidence="5" id="KW-1185">Reference proteome</keyword>
<name>Q3IEV9_PSET1</name>
<sequence length="223" mass="24399">MAIIVMSLEFVEYPAQGEHKATVIWLHGLGDSGEGFAPVAPQLQLPNELGLRFIFPHAPVQPVTINGGMEMRSWYDIKSIELDKRADEQGVRDSAAKVEQLINQEIANGIAADKIILAGFSQGGVVALHLAPRFEQKLAGVMALSTYMCVPEKLADEALHTDLNIFMAHGSQDNVVPPSAGKSAFEVLTALSMDVSWQEYPMAHQVCAEELQAIRHWLIARLS</sequence>
<dbReference type="ESTHER" id="pseht-q3iev9">
    <property type="family name" value="LYsophospholipase_carboxylesterase"/>
</dbReference>
<dbReference type="eggNOG" id="COG0400">
    <property type="taxonomic scope" value="Bacteria"/>
</dbReference>
<dbReference type="AlphaFoldDB" id="Q3IEV9"/>
<dbReference type="HOGENOM" id="CLU_049413_3_2_6"/>
<keyword evidence="2 4" id="KW-0378">Hydrolase</keyword>
<dbReference type="InterPro" id="IPR050565">
    <property type="entry name" value="LYPA1-2/EST-like"/>
</dbReference>
<comment type="similarity">
    <text evidence="1">Belongs to the AB hydrolase superfamily. AB hydrolase 2 family.</text>
</comment>
<dbReference type="Gene3D" id="3.40.50.1820">
    <property type="entry name" value="alpha/beta hydrolase"/>
    <property type="match status" value="1"/>
</dbReference>
<dbReference type="KEGG" id="pha:PSHAa0096"/>
<reference evidence="4 5" key="1">
    <citation type="journal article" date="2005" name="Genome Res.">
        <title>Coping with cold: the genome of the versatile marine Antarctica bacterium Pseudoalteromonas haloplanktis TAC125.</title>
        <authorList>
            <person name="Medigue C."/>
            <person name="Krin E."/>
            <person name="Pascal G."/>
            <person name="Barbe V."/>
            <person name="Bernsel A."/>
            <person name="Bertin P."/>
            <person name="Cheung F."/>
            <person name="Cruveiller S."/>
            <person name="Damico S."/>
            <person name="Duilio A."/>
            <person name="Fang G."/>
            <person name="Feller G."/>
            <person name="Mangenot S."/>
            <person name="Marino G."/>
            <person name="Nilsson J."/>
            <person name="Parilli E."/>
            <person name="Rocha E."/>
            <person name="Rouy Z."/>
            <person name="Sekowska A."/>
            <person name="Tutino M.L."/>
            <person name="Vallenet D."/>
            <person name="von Heijne G."/>
            <person name="Danchin A."/>
        </authorList>
    </citation>
    <scope>NUCLEOTIDE SEQUENCE [LARGE SCALE GENOMIC DNA]</scope>
    <source>
        <strain evidence="5">TAC 125</strain>
    </source>
</reference>
<organism evidence="4 5">
    <name type="scientific">Pseudoalteromonas translucida (strain TAC 125)</name>
    <dbReference type="NCBI Taxonomy" id="326442"/>
    <lineage>
        <taxon>Bacteria</taxon>
        <taxon>Pseudomonadati</taxon>
        <taxon>Pseudomonadota</taxon>
        <taxon>Gammaproteobacteria</taxon>
        <taxon>Alteromonadales</taxon>
        <taxon>Pseudoalteromonadaceae</taxon>
        <taxon>Pseudoalteromonas</taxon>
    </lineage>
</organism>
<dbReference type="Proteomes" id="UP000006843">
    <property type="component" value="Chromosome I"/>
</dbReference>
<evidence type="ECO:0000256" key="1">
    <source>
        <dbReference type="ARBA" id="ARBA00006499"/>
    </source>
</evidence>
<dbReference type="PANTHER" id="PTHR10655">
    <property type="entry name" value="LYSOPHOSPHOLIPASE-RELATED"/>
    <property type="match status" value="1"/>
</dbReference>
<dbReference type="GO" id="GO:0016787">
    <property type="term" value="F:hydrolase activity"/>
    <property type="evidence" value="ECO:0007669"/>
    <property type="project" value="UniProtKB-KW"/>
</dbReference>